<comment type="subunit">
    <text evidence="9">May interact with calmodulin.</text>
</comment>
<dbReference type="InterPro" id="IPR027417">
    <property type="entry name" value="P-loop_NTPase"/>
</dbReference>
<feature type="compositionally biased region" description="Low complexity" evidence="10">
    <location>
        <begin position="565"/>
        <end position="598"/>
    </location>
</feature>
<dbReference type="RefSeq" id="XP_050924052.1">
    <property type="nucleotide sequence ID" value="XM_051068095.1"/>
</dbReference>
<evidence type="ECO:0000256" key="7">
    <source>
        <dbReference type="ARBA" id="ARBA00023163"/>
    </source>
</evidence>
<feature type="compositionally biased region" description="Low complexity" evidence="10">
    <location>
        <begin position="1234"/>
        <end position="1277"/>
    </location>
</feature>
<dbReference type="InterPro" id="IPR036770">
    <property type="entry name" value="Ankyrin_rpt-contain_sf"/>
</dbReference>
<keyword evidence="3" id="KW-0677">Repeat</keyword>
<evidence type="ECO:0000256" key="9">
    <source>
        <dbReference type="ARBA" id="ARBA00029480"/>
    </source>
</evidence>
<comment type="similarity">
    <text evidence="2">Belongs to the CAMTA family.</text>
</comment>
<dbReference type="InterPro" id="IPR013783">
    <property type="entry name" value="Ig-like_fold"/>
</dbReference>
<feature type="compositionally biased region" description="Low complexity" evidence="10">
    <location>
        <begin position="290"/>
        <end position="307"/>
    </location>
</feature>
<evidence type="ECO:0000256" key="10">
    <source>
        <dbReference type="SAM" id="MobiDB-lite"/>
    </source>
</evidence>
<evidence type="ECO:0000256" key="3">
    <source>
        <dbReference type="ARBA" id="ARBA00022737"/>
    </source>
</evidence>
<reference evidence="13" key="1">
    <citation type="submission" date="2025-08" db="UniProtKB">
        <authorList>
            <consortium name="RefSeq"/>
        </authorList>
    </citation>
    <scope>IDENTIFICATION</scope>
    <source>
        <tissue evidence="13">Brain</tissue>
    </source>
</reference>
<dbReference type="GeneID" id="108892734"/>
<evidence type="ECO:0000256" key="5">
    <source>
        <dbReference type="ARBA" id="ARBA00023043"/>
    </source>
</evidence>
<dbReference type="Gene3D" id="1.25.40.20">
    <property type="entry name" value="Ankyrin repeat-containing domain"/>
    <property type="match status" value="1"/>
</dbReference>
<evidence type="ECO:0000259" key="11">
    <source>
        <dbReference type="PROSITE" id="PS51437"/>
    </source>
</evidence>
<evidence type="ECO:0000256" key="6">
    <source>
        <dbReference type="ARBA" id="ARBA00023159"/>
    </source>
</evidence>
<feature type="compositionally biased region" description="Polar residues" evidence="10">
    <location>
        <begin position="687"/>
        <end position="698"/>
    </location>
</feature>
<evidence type="ECO:0000313" key="13">
    <source>
        <dbReference type="RefSeq" id="XP_050924052.1"/>
    </source>
</evidence>
<dbReference type="InterPro" id="IPR000048">
    <property type="entry name" value="IQ_motif_EF-hand-BS"/>
</dbReference>
<name>A0AAJ8B2J2_LATCA</name>
<dbReference type="InterPro" id="IPR014756">
    <property type="entry name" value="Ig_E-set"/>
</dbReference>
<feature type="compositionally biased region" description="Acidic residues" evidence="10">
    <location>
        <begin position="780"/>
        <end position="795"/>
    </location>
</feature>
<keyword evidence="7" id="KW-0804">Transcription</keyword>
<feature type="compositionally biased region" description="Gly residues" evidence="10">
    <location>
        <begin position="355"/>
        <end position="369"/>
    </location>
</feature>
<feature type="compositionally biased region" description="Pro residues" evidence="10">
    <location>
        <begin position="393"/>
        <end position="422"/>
    </location>
</feature>
<gene>
    <name evidence="13" type="primary">LOC108892734</name>
</gene>
<feature type="region of interest" description="Disordered" evidence="10">
    <location>
        <begin position="246"/>
        <end position="323"/>
    </location>
</feature>
<keyword evidence="6" id="KW-0010">Activator</keyword>
<dbReference type="GO" id="GO:0003690">
    <property type="term" value="F:double-stranded DNA binding"/>
    <property type="evidence" value="ECO:0007669"/>
    <property type="project" value="TreeGrafter"/>
</dbReference>
<dbReference type="Gene3D" id="2.60.40.10">
    <property type="entry name" value="Immunoglobulins"/>
    <property type="match status" value="1"/>
</dbReference>
<dbReference type="InterPro" id="IPR002909">
    <property type="entry name" value="IPT_dom"/>
</dbReference>
<feature type="compositionally biased region" description="Low complexity" evidence="10">
    <location>
        <begin position="1210"/>
        <end position="1226"/>
    </location>
</feature>
<dbReference type="GO" id="GO:0007399">
    <property type="term" value="P:nervous system development"/>
    <property type="evidence" value="ECO:0007669"/>
    <property type="project" value="UniProtKB-ARBA"/>
</dbReference>
<dbReference type="Gene3D" id="1.20.5.190">
    <property type="match status" value="2"/>
</dbReference>
<dbReference type="GO" id="GO:0005634">
    <property type="term" value="C:nucleus"/>
    <property type="evidence" value="ECO:0007669"/>
    <property type="project" value="UniProtKB-SubCell"/>
</dbReference>
<feature type="region of interest" description="Disordered" evidence="10">
    <location>
        <begin position="441"/>
        <end position="598"/>
    </location>
</feature>
<protein>
    <submittedName>
        <fullName evidence="13">LOW QUALITY PROTEIN: calmodulin-binding transcription activator 2-like</fullName>
    </submittedName>
</protein>
<feature type="compositionally biased region" description="Low complexity" evidence="10">
    <location>
        <begin position="255"/>
        <end position="270"/>
    </location>
</feature>
<dbReference type="PANTHER" id="PTHR23335:SF9">
    <property type="entry name" value="CALMODULIN-BINDING TRANSCRIPTION ACTIVATOR 2"/>
    <property type="match status" value="1"/>
</dbReference>
<feature type="compositionally biased region" description="Polar residues" evidence="10">
    <location>
        <begin position="654"/>
        <end position="670"/>
    </location>
</feature>
<dbReference type="FunFam" id="2.60.40.10:FF:000089">
    <property type="entry name" value="calmodulin-binding transcription activator 2 isoform X1"/>
    <property type="match status" value="1"/>
</dbReference>
<sequence>MSSKEMVSTETENKGQRKVFLPNKLLECLPRSSTLPNERLRWNTNEEIASYLISFDRHDEWLSCTLKTRPKNGSIILYNRKKVKYRKDGYCWKKRKDGKTTREDHMKLKVQGMECLYGCYVHSSIVPTFHRRCYWLLQNPDIVLVHYLNVPSLEDSGKCSPLLCAVSDRHDSVRWSRDDLLNQLKPMFHSMKCSVGSGDFSIEELVQHILDRQRTKPQPRTHTCLCNTAQVSSGVNIPHRCNSTKHRIISPKLPPSSCRPSPSPLSSEAGEAGRGGGGGGGEAKLPHLQTQSSPASSPCPSSTSASSPPQPHRATITMSNHGNGFYGDRRANLTTVALPQNAVIVMATTATIAGGRAGQGGGGGGGGGARGEEAGHRRSLSLTRSGQLLLSPALPPPTCKPASPSPPSSSSPAPSSLPPPAVQAPGVATLSLTLLPSPVIGGLLLTPSSSNTSSSSLHSPPPPAAASPPSPPSSPSPPPPPPSLPPAFDPDSFLNSPKQGQTYGGPPPSSSTPSPILCSSSPLSPPSLALSLSPTSTPPSSVSPPSSLSSLSSSSSSEPDRRDSALPLSSSSSPSPPSSSLVPPLSLSLSPTSSVAPPLLPLCLELGALGEAGREEEARGDEEEVKDRRADEDDDDDDEGSAPPTKLALLQPGHASSASSPRQQTGSSAASLLLVCQDSAAAHPVTQPANQTQRQVDGQQPLVLRRPYSHRSAPEAPPPAQVSHQPLVLPQPSLFANASANAAPAPAAVAMDTANLATPPIQVKEESRRGYDSEDTCMDTHLEEEEEGEEGEEAEPCERGGEELDISFDSQFPDLISDLITEEANPVAAHPVTAAAPNPAVFPAGVRYMVPPQPSPSSSFLPFPHPLPSSSSTRLASITDFSPEWSYPEGGVKVLITGPWSELSGRYSCVFDQSTVPASLIQPGVLRCYCPAHEAGLVCLQVLESGGSVSSSVLFEYRARNASSLPSSQLDWLSLDDNQFRMSILERLEQMERRMAEMAARDNNNQQQQQQQHQHQHGNHLATPPPPPLPEEHEQSSQWFERRIVGVCERMMRVGRWGGGGGGGGAGAGAERLHHSVRHRGMTLLHLAAAQGYTHLIHTLIHWRTVNSDSLDLEQEVDPLNVDHFSCTPLMWACALGHQRAAELLYSWNRLALGIPDSLGRLPLAVARSRGHTRLATALEELHTQHTTHTTPRDTHTPATPQPHLPPSPLSTSPDTGLSSSSSLPSPSDPSSPSPSSAYSSGPAPMDTSPSSPSSPSSSSSSSLPVSPPSASSLPLSSLPAVSMWGEEPRAGFSPGNTGLNPGGSTDSPLYLMEYESASPGLTHTYAPVAAGGRRAHAAATLEEQLLSYSENAENEGEEEEYLEEEVLQVDMATLAEQIIEATPERIKQEDFPRGAESPLRERRDNPAIQDTWLATYLDTVDAHTHSPPRRVCPPSPLSALALQRLRPPSSAAWAEFLNASANGKMERDFALLTLTDGEQRELYEAARIIQNAFRRYKGRRLKEQQDMAAAVIQRCYRKYKQYALYKKMTQAAILIQSKFRSYYEQKRFQQSRRAAVLIQQYYRSYKEYERLKQAPRGAASHNPKIKGSFLTKKQDQAARKIMRFLRRCRHRIKELKQTRELERRGLTT</sequence>
<dbReference type="GO" id="GO:0003712">
    <property type="term" value="F:transcription coregulator activity"/>
    <property type="evidence" value="ECO:0007669"/>
    <property type="project" value="TreeGrafter"/>
</dbReference>
<dbReference type="PROSITE" id="PS51437">
    <property type="entry name" value="CG_1"/>
    <property type="match status" value="1"/>
</dbReference>
<dbReference type="Proteomes" id="UP000694890">
    <property type="component" value="Unplaced"/>
</dbReference>
<feature type="compositionally biased region" description="Pro residues" evidence="10">
    <location>
        <begin position="459"/>
        <end position="488"/>
    </location>
</feature>
<evidence type="ECO:0000256" key="4">
    <source>
        <dbReference type="ARBA" id="ARBA00023015"/>
    </source>
</evidence>
<dbReference type="Pfam" id="PF01833">
    <property type="entry name" value="TIG"/>
    <property type="match status" value="1"/>
</dbReference>
<organism evidence="12 13">
    <name type="scientific">Lates calcarifer</name>
    <name type="common">Barramundi</name>
    <name type="synonym">Holocentrus calcarifer</name>
    <dbReference type="NCBI Taxonomy" id="8187"/>
    <lineage>
        <taxon>Eukaryota</taxon>
        <taxon>Metazoa</taxon>
        <taxon>Chordata</taxon>
        <taxon>Craniata</taxon>
        <taxon>Vertebrata</taxon>
        <taxon>Euteleostomi</taxon>
        <taxon>Actinopterygii</taxon>
        <taxon>Neopterygii</taxon>
        <taxon>Teleostei</taxon>
        <taxon>Neoteleostei</taxon>
        <taxon>Acanthomorphata</taxon>
        <taxon>Carangaria</taxon>
        <taxon>Carangaria incertae sedis</taxon>
        <taxon>Centropomidae</taxon>
        <taxon>Lates</taxon>
    </lineage>
</organism>
<keyword evidence="8" id="KW-0539">Nucleus</keyword>
<dbReference type="Pfam" id="PF03859">
    <property type="entry name" value="CG-1"/>
    <property type="match status" value="1"/>
</dbReference>
<feature type="region of interest" description="Disordered" evidence="10">
    <location>
        <begin position="684"/>
        <end position="725"/>
    </location>
</feature>
<feature type="compositionally biased region" description="Low complexity" evidence="10">
    <location>
        <begin position="511"/>
        <end position="557"/>
    </location>
</feature>
<feature type="compositionally biased region" description="Low complexity" evidence="10">
    <location>
        <begin position="443"/>
        <end position="458"/>
    </location>
</feature>
<dbReference type="CDD" id="cd23767">
    <property type="entry name" value="IQCD"/>
    <property type="match status" value="1"/>
</dbReference>
<dbReference type="SUPFAM" id="SSF52540">
    <property type="entry name" value="P-loop containing nucleoside triphosphate hydrolases"/>
    <property type="match status" value="1"/>
</dbReference>
<feature type="region of interest" description="Disordered" evidence="10">
    <location>
        <begin position="1183"/>
        <end position="1277"/>
    </location>
</feature>
<dbReference type="FunFam" id="1.20.5.190:FF:000038">
    <property type="entry name" value="calmodulin-binding transcription activator 1 isoform X2"/>
    <property type="match status" value="1"/>
</dbReference>
<feature type="region of interest" description="Disordered" evidence="10">
    <location>
        <begin position="353"/>
        <end position="424"/>
    </location>
</feature>
<dbReference type="InterPro" id="IPR005559">
    <property type="entry name" value="CG-1_dom"/>
</dbReference>
<feature type="region of interest" description="Disordered" evidence="10">
    <location>
        <begin position="999"/>
        <end position="1036"/>
    </location>
</feature>
<dbReference type="SUPFAM" id="SSF81296">
    <property type="entry name" value="E set domains"/>
    <property type="match status" value="1"/>
</dbReference>
<dbReference type="SMART" id="SM01076">
    <property type="entry name" value="CG-1"/>
    <property type="match status" value="1"/>
</dbReference>
<dbReference type="SMART" id="SM00015">
    <property type="entry name" value="IQ"/>
    <property type="match status" value="4"/>
</dbReference>
<dbReference type="FunFam" id="1.25.40.20:FF:000015">
    <property type="entry name" value="calmodulin-binding transcription activator 2 isoform X1"/>
    <property type="match status" value="1"/>
</dbReference>
<keyword evidence="5" id="KW-0040">ANK repeat</keyword>
<dbReference type="PANTHER" id="PTHR23335">
    <property type="entry name" value="CALMODULIN-BINDING TRANSCRIPTION ACTIVATOR CAMTA"/>
    <property type="match status" value="1"/>
</dbReference>
<feature type="compositionally biased region" description="Pro residues" evidence="10">
    <location>
        <begin position="1200"/>
        <end position="1209"/>
    </location>
</feature>
<dbReference type="SUPFAM" id="SSF48403">
    <property type="entry name" value="Ankyrin repeat"/>
    <property type="match status" value="1"/>
</dbReference>
<dbReference type="PROSITE" id="PS50096">
    <property type="entry name" value="IQ"/>
    <property type="match status" value="2"/>
</dbReference>
<comment type="subcellular location">
    <subcellularLocation>
        <location evidence="1">Nucleus</location>
    </subcellularLocation>
</comment>
<feature type="region of interest" description="Disordered" evidence="10">
    <location>
        <begin position="611"/>
        <end position="670"/>
    </location>
</feature>
<dbReference type="KEGG" id="lcf:108892734"/>
<feature type="domain" description="CG-1" evidence="11">
    <location>
        <begin position="31"/>
        <end position="156"/>
    </location>
</feature>
<evidence type="ECO:0000256" key="1">
    <source>
        <dbReference type="ARBA" id="ARBA00004123"/>
    </source>
</evidence>
<evidence type="ECO:0000313" key="12">
    <source>
        <dbReference type="Proteomes" id="UP000694890"/>
    </source>
</evidence>
<evidence type="ECO:0000256" key="2">
    <source>
        <dbReference type="ARBA" id="ARBA00008267"/>
    </source>
</evidence>
<proteinExistence type="inferred from homology"/>
<accession>A0AAJ8B2J2</accession>
<keyword evidence="4" id="KW-0805">Transcription regulation</keyword>
<feature type="compositionally biased region" description="Low complexity" evidence="10">
    <location>
        <begin position="1003"/>
        <end position="1013"/>
    </location>
</feature>
<evidence type="ECO:0000256" key="8">
    <source>
        <dbReference type="ARBA" id="ARBA00023242"/>
    </source>
</evidence>
<dbReference type="GO" id="GO:0006357">
    <property type="term" value="P:regulation of transcription by RNA polymerase II"/>
    <property type="evidence" value="ECO:0007669"/>
    <property type="project" value="TreeGrafter"/>
</dbReference>
<feature type="compositionally biased region" description="Gly residues" evidence="10">
    <location>
        <begin position="272"/>
        <end position="282"/>
    </location>
</feature>
<feature type="region of interest" description="Disordered" evidence="10">
    <location>
        <begin position="780"/>
        <end position="799"/>
    </location>
</feature>